<keyword evidence="3" id="KW-0175">Coiled coil</keyword>
<evidence type="ECO:0000256" key="2">
    <source>
        <dbReference type="ARBA" id="ARBA00023012"/>
    </source>
</evidence>
<dbReference type="SMART" id="SM00387">
    <property type="entry name" value="HATPase_c"/>
    <property type="match status" value="1"/>
</dbReference>
<keyword evidence="2" id="KW-0902">Two-component regulatory system</keyword>
<evidence type="ECO:0000259" key="4">
    <source>
        <dbReference type="PROSITE" id="PS50109"/>
    </source>
</evidence>
<dbReference type="SUPFAM" id="SSF55874">
    <property type="entry name" value="ATPase domain of HSP90 chaperone/DNA topoisomerase II/histidine kinase"/>
    <property type="match status" value="1"/>
</dbReference>
<reference evidence="5" key="1">
    <citation type="submission" date="2022-12" db="EMBL/GenBank/DDBJ databases">
        <title>Peptostreptococcus.</title>
        <authorList>
            <person name="Lee S.H."/>
        </authorList>
    </citation>
    <scope>NUCLEOTIDE SEQUENCE</scope>
    <source>
        <strain evidence="5">CBA3647</strain>
    </source>
</reference>
<keyword evidence="6" id="KW-1185">Reference proteome</keyword>
<proteinExistence type="predicted"/>
<keyword evidence="1" id="KW-0418">Kinase</keyword>
<organism evidence="5 6">
    <name type="scientific">Peptostreptococcus equinus</name>
    <dbReference type="NCBI Taxonomy" id="3003601"/>
    <lineage>
        <taxon>Bacteria</taxon>
        <taxon>Bacillati</taxon>
        <taxon>Bacillota</taxon>
        <taxon>Clostridia</taxon>
        <taxon>Peptostreptococcales</taxon>
        <taxon>Peptostreptococcaceae</taxon>
        <taxon>Peptostreptococcus</taxon>
    </lineage>
</organism>
<protein>
    <submittedName>
        <fullName evidence="5">ATP-binding protein</fullName>
    </submittedName>
</protein>
<dbReference type="InterPro" id="IPR036890">
    <property type="entry name" value="HATPase_C_sf"/>
</dbReference>
<evidence type="ECO:0000313" key="5">
    <source>
        <dbReference type="EMBL" id="WAW14503.1"/>
    </source>
</evidence>
<gene>
    <name evidence="5" type="ORF">O0R46_07835</name>
</gene>
<evidence type="ECO:0000256" key="3">
    <source>
        <dbReference type="SAM" id="Coils"/>
    </source>
</evidence>
<accession>A0ABY7JMB5</accession>
<keyword evidence="5" id="KW-0067">ATP-binding</keyword>
<evidence type="ECO:0000256" key="1">
    <source>
        <dbReference type="ARBA" id="ARBA00022777"/>
    </source>
</evidence>
<keyword evidence="5" id="KW-0547">Nucleotide-binding</keyword>
<dbReference type="PROSITE" id="PS50109">
    <property type="entry name" value="HIS_KIN"/>
    <property type="match status" value="1"/>
</dbReference>
<dbReference type="InterPro" id="IPR032834">
    <property type="entry name" value="NatK-like_C"/>
</dbReference>
<dbReference type="Proteomes" id="UP001164187">
    <property type="component" value="Chromosome"/>
</dbReference>
<dbReference type="Pfam" id="PF14501">
    <property type="entry name" value="HATPase_c_5"/>
    <property type="match status" value="1"/>
</dbReference>
<evidence type="ECO:0000313" key="6">
    <source>
        <dbReference type="Proteomes" id="UP001164187"/>
    </source>
</evidence>
<name>A0ABY7JMB5_9FIRM</name>
<dbReference type="RefSeq" id="WP_269311193.1">
    <property type="nucleotide sequence ID" value="NZ_CP114052.1"/>
</dbReference>
<dbReference type="EMBL" id="CP114052">
    <property type="protein sequence ID" value="WAW14503.1"/>
    <property type="molecule type" value="Genomic_DNA"/>
</dbReference>
<dbReference type="GO" id="GO:0005524">
    <property type="term" value="F:ATP binding"/>
    <property type="evidence" value="ECO:0007669"/>
    <property type="project" value="UniProtKB-KW"/>
</dbReference>
<dbReference type="InterPro" id="IPR005467">
    <property type="entry name" value="His_kinase_dom"/>
</dbReference>
<feature type="domain" description="Histidine kinase" evidence="4">
    <location>
        <begin position="1"/>
        <end position="194"/>
    </location>
</feature>
<dbReference type="InterPro" id="IPR003594">
    <property type="entry name" value="HATPase_dom"/>
</dbReference>
<dbReference type="Gene3D" id="3.30.565.10">
    <property type="entry name" value="Histidine kinase-like ATPase, C-terminal domain"/>
    <property type="match status" value="1"/>
</dbReference>
<sequence length="194" mass="22646">MNNELKEIEEELNQKERLLKNKNSLIMELRKSNHDNKKNITLLNRLEENYDDIDLLEKILNSYQEICDKERINYSYSIDNNIKSKFIPYLDFNIIITNLIDNSINALEKIKKDFSYIRVNIFEDDIETCINIINNGPEIKNTNDIFHMGTSSSLDNSHGFGMNLVKEVIEKHNGSMIVNSNSLHTSFTVILPKF</sequence>
<keyword evidence="1" id="KW-0808">Transferase</keyword>
<feature type="coiled-coil region" evidence="3">
    <location>
        <begin position="1"/>
        <end position="32"/>
    </location>
</feature>